<dbReference type="GO" id="GO:0008270">
    <property type="term" value="F:zinc ion binding"/>
    <property type="evidence" value="ECO:0007669"/>
    <property type="project" value="UniProtKB-UniRule"/>
</dbReference>
<dbReference type="PANTHER" id="PTHR46986">
    <property type="entry name" value="ENDORIBONUCLEASE YBEY, CHLOROPLASTIC"/>
    <property type="match status" value="1"/>
</dbReference>
<reference evidence="10" key="2">
    <citation type="journal article" date="2022" name="Microbiol. Resour. Announc.">
        <title>Metagenome Sequencing to Explore Phylogenomics of Terrestrial Cyanobacteria.</title>
        <authorList>
            <person name="Ward R.D."/>
            <person name="Stajich J.E."/>
            <person name="Johansen J.R."/>
            <person name="Huntemann M."/>
            <person name="Clum A."/>
            <person name="Foster B."/>
            <person name="Foster B."/>
            <person name="Roux S."/>
            <person name="Palaniappan K."/>
            <person name="Varghese N."/>
            <person name="Mukherjee S."/>
            <person name="Reddy T.B.K."/>
            <person name="Daum C."/>
            <person name="Copeland A."/>
            <person name="Chen I.A."/>
            <person name="Ivanova N.N."/>
            <person name="Kyrpides N.C."/>
            <person name="Shapiro N."/>
            <person name="Eloe-Fadrosh E.A."/>
            <person name="Pietrasiak N."/>
        </authorList>
    </citation>
    <scope>NUCLEOTIDE SEQUENCE</scope>
    <source>
        <strain evidence="10">HA4357-MV3</strain>
    </source>
</reference>
<keyword evidence="8 9" id="KW-0862">Zinc</keyword>
<evidence type="ECO:0000256" key="4">
    <source>
        <dbReference type="ARBA" id="ARBA00022722"/>
    </source>
</evidence>
<comment type="similarity">
    <text evidence="1 9">Belongs to the endoribonuclease YbeY family.</text>
</comment>
<dbReference type="PROSITE" id="PS01306">
    <property type="entry name" value="UPF0054"/>
    <property type="match status" value="1"/>
</dbReference>
<evidence type="ECO:0000313" key="10">
    <source>
        <dbReference type="EMBL" id="MBW4431945.1"/>
    </source>
</evidence>
<organism evidence="10 11">
    <name type="scientific">Pelatocladus maniniholoensis HA4357-MV3</name>
    <dbReference type="NCBI Taxonomy" id="1117104"/>
    <lineage>
        <taxon>Bacteria</taxon>
        <taxon>Bacillati</taxon>
        <taxon>Cyanobacteriota</taxon>
        <taxon>Cyanophyceae</taxon>
        <taxon>Nostocales</taxon>
        <taxon>Nostocaceae</taxon>
        <taxon>Pelatocladus</taxon>
    </lineage>
</organism>
<dbReference type="HAMAP" id="MF_00009">
    <property type="entry name" value="Endoribonucl_YbeY"/>
    <property type="match status" value="1"/>
</dbReference>
<evidence type="ECO:0000256" key="9">
    <source>
        <dbReference type="HAMAP-Rule" id="MF_00009"/>
    </source>
</evidence>
<evidence type="ECO:0000313" key="11">
    <source>
        <dbReference type="Proteomes" id="UP000813215"/>
    </source>
</evidence>
<dbReference type="EMBL" id="JAHHHW010000077">
    <property type="protein sequence ID" value="MBW4431945.1"/>
    <property type="molecule type" value="Genomic_DNA"/>
</dbReference>
<evidence type="ECO:0000256" key="3">
    <source>
        <dbReference type="ARBA" id="ARBA00022552"/>
    </source>
</evidence>
<feature type="binding site" evidence="9">
    <location>
        <position position="142"/>
    </location>
    <ligand>
        <name>Zn(2+)</name>
        <dbReference type="ChEBI" id="CHEBI:29105"/>
        <note>catalytic</note>
    </ligand>
</feature>
<evidence type="ECO:0000256" key="5">
    <source>
        <dbReference type="ARBA" id="ARBA00022723"/>
    </source>
</evidence>
<keyword evidence="5 9" id="KW-0479">Metal-binding</keyword>
<dbReference type="AlphaFoldDB" id="A0A9E3H837"/>
<dbReference type="PANTHER" id="PTHR46986:SF1">
    <property type="entry name" value="ENDORIBONUCLEASE YBEY, CHLOROPLASTIC"/>
    <property type="match status" value="1"/>
</dbReference>
<name>A0A9E3H837_9NOST</name>
<keyword evidence="9" id="KW-0963">Cytoplasm</keyword>
<dbReference type="Proteomes" id="UP000813215">
    <property type="component" value="Unassembled WGS sequence"/>
</dbReference>
<gene>
    <name evidence="9 10" type="primary">ybeY</name>
    <name evidence="10" type="ORF">KME28_09500</name>
</gene>
<dbReference type="InterPro" id="IPR020549">
    <property type="entry name" value="YbeY_CS"/>
</dbReference>
<comment type="caution">
    <text evidence="10">The sequence shown here is derived from an EMBL/GenBank/DDBJ whole genome shotgun (WGS) entry which is preliminary data.</text>
</comment>
<evidence type="ECO:0000256" key="7">
    <source>
        <dbReference type="ARBA" id="ARBA00022801"/>
    </source>
</evidence>
<dbReference type="GO" id="GO:0006364">
    <property type="term" value="P:rRNA processing"/>
    <property type="evidence" value="ECO:0007669"/>
    <property type="project" value="UniProtKB-UniRule"/>
</dbReference>
<dbReference type="GO" id="GO:0004222">
    <property type="term" value="F:metalloendopeptidase activity"/>
    <property type="evidence" value="ECO:0007669"/>
    <property type="project" value="InterPro"/>
</dbReference>
<dbReference type="SUPFAM" id="SSF55486">
    <property type="entry name" value="Metalloproteases ('zincins'), catalytic domain"/>
    <property type="match status" value="1"/>
</dbReference>
<dbReference type="InterPro" id="IPR002036">
    <property type="entry name" value="YbeY"/>
</dbReference>
<proteinExistence type="inferred from homology"/>
<dbReference type="Pfam" id="PF02130">
    <property type="entry name" value="YbeY"/>
    <property type="match status" value="1"/>
</dbReference>
<keyword evidence="2 9" id="KW-0690">Ribosome biogenesis</keyword>
<feature type="binding site" evidence="9">
    <location>
        <position position="148"/>
    </location>
    <ligand>
        <name>Zn(2+)</name>
        <dbReference type="ChEBI" id="CHEBI:29105"/>
        <note>catalytic</note>
    </ligand>
</feature>
<dbReference type="GO" id="GO:0005737">
    <property type="term" value="C:cytoplasm"/>
    <property type="evidence" value="ECO:0007669"/>
    <property type="project" value="UniProtKB-SubCell"/>
</dbReference>
<accession>A0A9E3H837</accession>
<sequence length="176" mass="20008">MQVEVYVEDYLCESSQAKSINIGDTYTPITAQTWENWFNCWLEKLQPNIPPAANYEIGLRLTNDSEIQELNAQYRHQDKPTDVLSFAALEVNSPVPSEMLASMPLYLGDIVISVDTAHQQAQKQGHTLLTELAWLASHGLLHLLGWDHPDEESLERMLKQQVILLNFIGISLDIEF</sequence>
<evidence type="ECO:0000256" key="8">
    <source>
        <dbReference type="ARBA" id="ARBA00022833"/>
    </source>
</evidence>
<evidence type="ECO:0000256" key="1">
    <source>
        <dbReference type="ARBA" id="ARBA00010875"/>
    </source>
</evidence>
<evidence type="ECO:0000256" key="6">
    <source>
        <dbReference type="ARBA" id="ARBA00022759"/>
    </source>
</evidence>
<dbReference type="NCBIfam" id="TIGR00043">
    <property type="entry name" value="rRNA maturation RNase YbeY"/>
    <property type="match status" value="1"/>
</dbReference>
<keyword evidence="4 9" id="KW-0540">Nuclease</keyword>
<protein>
    <recommendedName>
        <fullName evidence="9">Endoribonuclease YbeY</fullName>
        <ecNumber evidence="9">3.1.-.-</ecNumber>
    </recommendedName>
</protein>
<keyword evidence="6 9" id="KW-0255">Endonuclease</keyword>
<dbReference type="InterPro" id="IPR023091">
    <property type="entry name" value="MetalPrtase_cat_dom_sf_prd"/>
</dbReference>
<keyword evidence="3 9" id="KW-0698">rRNA processing</keyword>
<dbReference type="GO" id="GO:0004521">
    <property type="term" value="F:RNA endonuclease activity"/>
    <property type="evidence" value="ECO:0007669"/>
    <property type="project" value="UniProtKB-UniRule"/>
</dbReference>
<dbReference type="Gene3D" id="3.40.390.30">
    <property type="entry name" value="Metalloproteases ('zincins'), catalytic domain"/>
    <property type="match status" value="1"/>
</dbReference>
<reference evidence="10" key="1">
    <citation type="submission" date="2021-05" db="EMBL/GenBank/DDBJ databases">
        <authorList>
            <person name="Pietrasiak N."/>
            <person name="Ward R."/>
            <person name="Stajich J.E."/>
            <person name="Kurbessoian T."/>
        </authorList>
    </citation>
    <scope>NUCLEOTIDE SEQUENCE</scope>
    <source>
        <strain evidence="10">HA4357-MV3</strain>
    </source>
</reference>
<feature type="binding site" evidence="9">
    <location>
        <position position="138"/>
    </location>
    <ligand>
        <name>Zn(2+)</name>
        <dbReference type="ChEBI" id="CHEBI:29105"/>
        <note>catalytic</note>
    </ligand>
</feature>
<comment type="subcellular location">
    <subcellularLocation>
        <location evidence="9">Cytoplasm</location>
    </subcellularLocation>
</comment>
<evidence type="ECO:0000256" key="2">
    <source>
        <dbReference type="ARBA" id="ARBA00022517"/>
    </source>
</evidence>
<comment type="cofactor">
    <cofactor evidence="9">
        <name>Zn(2+)</name>
        <dbReference type="ChEBI" id="CHEBI:29105"/>
    </cofactor>
    <text evidence="9">Binds 1 zinc ion.</text>
</comment>
<keyword evidence="7 9" id="KW-0378">Hydrolase</keyword>
<comment type="function">
    <text evidence="9">Single strand-specific metallo-endoribonuclease involved in late-stage 70S ribosome quality control and in maturation of the 3' terminus of the 16S rRNA.</text>
</comment>
<dbReference type="EC" id="3.1.-.-" evidence="9"/>